<dbReference type="PANTHER" id="PTHR30438:SF2">
    <property type="entry name" value="MEMBRANE PROTEIN"/>
    <property type="match status" value="1"/>
</dbReference>
<dbReference type="Gene3D" id="2.40.30.170">
    <property type="match status" value="1"/>
</dbReference>
<dbReference type="OrthoDB" id="9778236at2"/>
<feature type="coiled-coil region" evidence="1">
    <location>
        <begin position="86"/>
        <end position="113"/>
    </location>
</feature>
<protein>
    <submittedName>
        <fullName evidence="3">Glycoside hydrolase family 43</fullName>
    </submittedName>
</protein>
<evidence type="ECO:0000259" key="2">
    <source>
        <dbReference type="Pfam" id="PF25917"/>
    </source>
</evidence>
<dbReference type="InterPro" id="IPR058625">
    <property type="entry name" value="MdtA-like_BSH"/>
</dbReference>
<dbReference type="Gene3D" id="2.40.50.100">
    <property type="match status" value="1"/>
</dbReference>
<dbReference type="PRINTS" id="PR01490">
    <property type="entry name" value="RTXTOXIND"/>
</dbReference>
<dbReference type="GO" id="GO:0005886">
    <property type="term" value="C:plasma membrane"/>
    <property type="evidence" value="ECO:0007669"/>
    <property type="project" value="TreeGrafter"/>
</dbReference>
<evidence type="ECO:0000256" key="1">
    <source>
        <dbReference type="SAM" id="Coils"/>
    </source>
</evidence>
<dbReference type="SUPFAM" id="SSF111369">
    <property type="entry name" value="HlyD-like secretion proteins"/>
    <property type="match status" value="2"/>
</dbReference>
<dbReference type="Gene3D" id="1.10.287.470">
    <property type="entry name" value="Helix hairpin bin"/>
    <property type="match status" value="1"/>
</dbReference>
<sequence>MSSPQPPRSRLRILALGAAAAVVVGGFVAWQGLQPEPLPAGIASGNGRLEGTEIDVAARTGGRVKAVLVQEGDDVEAGQAVAEMDTDTLQADLRRAQAQLAQSRQAAETAEALQAQRQQAIATAEAVVGQRQAEVSLAARQLERARELVAKGFLPPQQLDQAQAAHEGARAALGAARSQVAEARAALTTLRSQRAEAGSAIEAAQAAEARVQADLADTVLRAPRGGRVQVKAAQPGEVLGGGARVLSLVDLSDVYMTFFLPEAAAGRLALGAEARLVLDAAPQYVIPASVSYVASVAQFTPKTVETHDERQKLVFKVRARIDPALLARYRNQVKTGMPGMAYVRVDSQTPWPARLAVALPPERAPALPASSASQP</sequence>
<dbReference type="EMBL" id="CP029210">
    <property type="protein sequence ID" value="AWI53775.1"/>
    <property type="molecule type" value="Genomic_DNA"/>
</dbReference>
<dbReference type="AlphaFoldDB" id="A0A2U8FRT5"/>
<accession>A0A2U8FRT5</accession>
<dbReference type="KEGG" id="aon:DEH84_10285"/>
<evidence type="ECO:0000313" key="4">
    <source>
        <dbReference type="Proteomes" id="UP000244892"/>
    </source>
</evidence>
<proteinExistence type="predicted"/>
<dbReference type="Pfam" id="PF25917">
    <property type="entry name" value="BSH_RND"/>
    <property type="match status" value="1"/>
</dbReference>
<gene>
    <name evidence="3" type="ORF">DEH84_10285</name>
</gene>
<dbReference type="PANTHER" id="PTHR30438">
    <property type="entry name" value="36 KDA ANTIGEN-RELATED"/>
    <property type="match status" value="1"/>
</dbReference>
<keyword evidence="4" id="KW-1185">Reference proteome</keyword>
<evidence type="ECO:0000313" key="3">
    <source>
        <dbReference type="EMBL" id="AWI53775.1"/>
    </source>
</evidence>
<dbReference type="RefSeq" id="WP_109036774.1">
    <property type="nucleotide sequence ID" value="NZ_CP029210.1"/>
</dbReference>
<reference evidence="3 4" key="1">
    <citation type="submission" date="2018-05" db="EMBL/GenBank/DDBJ databases">
        <title>complete genome sequence of Aquabacterium olei NBRC 110486.</title>
        <authorList>
            <person name="Tang B."/>
            <person name="Chang J."/>
            <person name="Zhang L."/>
            <person name="Yang H."/>
        </authorList>
    </citation>
    <scope>NUCLEOTIDE SEQUENCE [LARGE SCALE GENOMIC DNA]</scope>
    <source>
        <strain evidence="3 4">NBRC 110486</strain>
    </source>
</reference>
<keyword evidence="3" id="KW-0378">Hydrolase</keyword>
<organism evidence="3 4">
    <name type="scientific">Aquabacterium olei</name>
    <dbReference type="NCBI Taxonomy" id="1296669"/>
    <lineage>
        <taxon>Bacteria</taxon>
        <taxon>Pseudomonadati</taxon>
        <taxon>Pseudomonadota</taxon>
        <taxon>Betaproteobacteria</taxon>
        <taxon>Burkholderiales</taxon>
        <taxon>Aquabacterium</taxon>
    </lineage>
</organism>
<dbReference type="Proteomes" id="UP000244892">
    <property type="component" value="Chromosome"/>
</dbReference>
<keyword evidence="1" id="KW-0175">Coiled coil</keyword>
<feature type="domain" description="Multidrug resistance protein MdtA-like barrel-sandwich hybrid" evidence="2">
    <location>
        <begin position="54"/>
        <end position="238"/>
    </location>
</feature>
<name>A0A2U8FRT5_9BURK</name>
<dbReference type="GO" id="GO:0016787">
    <property type="term" value="F:hydrolase activity"/>
    <property type="evidence" value="ECO:0007669"/>
    <property type="project" value="UniProtKB-KW"/>
</dbReference>